<proteinExistence type="predicted"/>
<feature type="compositionally biased region" description="Polar residues" evidence="1">
    <location>
        <begin position="33"/>
        <end position="49"/>
    </location>
</feature>
<keyword evidence="3" id="KW-1185">Reference proteome</keyword>
<dbReference type="EMBL" id="CP143816">
    <property type="protein sequence ID" value="WVO24512.1"/>
    <property type="molecule type" value="Genomic_DNA"/>
</dbReference>
<dbReference type="Proteomes" id="UP001432216">
    <property type="component" value="Chromosome 11"/>
</dbReference>
<gene>
    <name evidence="2" type="ORF">IAS62_005880</name>
</gene>
<organism evidence="2 3">
    <name type="scientific">Cryptococcus decagattii</name>
    <dbReference type="NCBI Taxonomy" id="1859122"/>
    <lineage>
        <taxon>Eukaryota</taxon>
        <taxon>Fungi</taxon>
        <taxon>Dikarya</taxon>
        <taxon>Basidiomycota</taxon>
        <taxon>Agaricomycotina</taxon>
        <taxon>Tremellomycetes</taxon>
        <taxon>Tremellales</taxon>
        <taxon>Cryptococcaceae</taxon>
        <taxon>Cryptococcus</taxon>
        <taxon>Cryptococcus gattii species complex</taxon>
    </lineage>
</organism>
<accession>A0ABZ2B4H3</accession>
<evidence type="ECO:0000256" key="1">
    <source>
        <dbReference type="SAM" id="MobiDB-lite"/>
    </source>
</evidence>
<protein>
    <submittedName>
        <fullName evidence="2">Uncharacterized protein</fullName>
    </submittedName>
</protein>
<dbReference type="GeneID" id="89992649"/>
<feature type="region of interest" description="Disordered" evidence="1">
    <location>
        <begin position="1"/>
        <end position="64"/>
    </location>
</feature>
<sequence>MMEPIEAEFAQPPILSDAQEETLRDEDVEEPNAVTNVENRETSPATQTDNPSNPPQPHSHSHSPIKLIKKLFSHGSNEAVPESAETLNKWVKGRKRSWSLPVVPCQLMTAWCHRNPSCLRRGHWIFHDSFISDFHFVAVIFAPLSEVL</sequence>
<dbReference type="RefSeq" id="XP_064723751.1">
    <property type="nucleotide sequence ID" value="XM_064867679.1"/>
</dbReference>
<evidence type="ECO:0000313" key="2">
    <source>
        <dbReference type="EMBL" id="WVO24512.1"/>
    </source>
</evidence>
<name>A0ABZ2B4H3_9TREE</name>
<reference evidence="2 3" key="1">
    <citation type="submission" date="2024-01" db="EMBL/GenBank/DDBJ databases">
        <title>Comparative genomics of Cryptococcus and Kwoniella reveals pathogenesis evolution and contrasting modes of karyotype evolution via chromosome fusion or intercentromeric recombination.</title>
        <authorList>
            <person name="Coelho M.A."/>
            <person name="David-Palma M."/>
            <person name="Shea T."/>
            <person name="Bowers K."/>
            <person name="McGinley-Smith S."/>
            <person name="Mohammad A.W."/>
            <person name="Gnirke A."/>
            <person name="Yurkov A.M."/>
            <person name="Nowrousian M."/>
            <person name="Sun S."/>
            <person name="Cuomo C.A."/>
            <person name="Heitman J."/>
        </authorList>
    </citation>
    <scope>NUCLEOTIDE SEQUENCE [LARGE SCALE GENOMIC DNA]</scope>
    <source>
        <strain evidence="2 3">7685027</strain>
    </source>
</reference>
<feature type="compositionally biased region" description="Acidic residues" evidence="1">
    <location>
        <begin position="18"/>
        <end position="30"/>
    </location>
</feature>
<evidence type="ECO:0000313" key="3">
    <source>
        <dbReference type="Proteomes" id="UP001432216"/>
    </source>
</evidence>